<keyword evidence="3" id="KW-1185">Reference proteome</keyword>
<name>A0A6L6QL94_9BURK</name>
<dbReference type="EMBL" id="WNKX01000017">
    <property type="protein sequence ID" value="MTW12905.1"/>
    <property type="molecule type" value="Genomic_DNA"/>
</dbReference>
<dbReference type="AlphaFoldDB" id="A0A6L6QL94"/>
<dbReference type="RefSeq" id="WP_155455835.1">
    <property type="nucleotide sequence ID" value="NZ_WNKX01000017.1"/>
</dbReference>
<protein>
    <recommendedName>
        <fullName evidence="4">DUF3592 domain-containing protein</fullName>
    </recommendedName>
</protein>
<accession>A0A6L6QL94</accession>
<reference evidence="2 3" key="1">
    <citation type="submission" date="2019-11" db="EMBL/GenBank/DDBJ databases">
        <title>Type strains purchased from KCTC, JCM and DSMZ.</title>
        <authorList>
            <person name="Lu H."/>
        </authorList>
    </citation>
    <scope>NUCLEOTIDE SEQUENCE [LARGE SCALE GENOMIC DNA]</scope>
    <source>
        <strain evidence="2 3">JCM 31587</strain>
    </source>
</reference>
<keyword evidence="1" id="KW-0812">Transmembrane</keyword>
<proteinExistence type="predicted"/>
<evidence type="ECO:0000256" key="1">
    <source>
        <dbReference type="SAM" id="Phobius"/>
    </source>
</evidence>
<evidence type="ECO:0008006" key="4">
    <source>
        <dbReference type="Google" id="ProtNLM"/>
    </source>
</evidence>
<feature type="transmembrane region" description="Helical" evidence="1">
    <location>
        <begin position="12"/>
        <end position="30"/>
    </location>
</feature>
<keyword evidence="1" id="KW-0472">Membrane</keyword>
<keyword evidence="1" id="KW-1133">Transmembrane helix</keyword>
<organism evidence="2 3">
    <name type="scientific">Massilia eburnea</name>
    <dbReference type="NCBI Taxonomy" id="1776165"/>
    <lineage>
        <taxon>Bacteria</taxon>
        <taxon>Pseudomonadati</taxon>
        <taxon>Pseudomonadota</taxon>
        <taxon>Betaproteobacteria</taxon>
        <taxon>Burkholderiales</taxon>
        <taxon>Oxalobacteraceae</taxon>
        <taxon>Telluria group</taxon>
        <taxon>Massilia</taxon>
    </lineage>
</organism>
<evidence type="ECO:0000313" key="3">
    <source>
        <dbReference type="Proteomes" id="UP000472320"/>
    </source>
</evidence>
<sequence>MNNPASPTSGRIVLGVLAAMLVTPLFALNYREQVQLDELEANAVVVTAQLNGKECQNHGKVHYRYVAENRTLRGQGSCPLNCNAASIGDPIQVTYSHAKPSHSECEDFLKLQANINGAYFCLLFISIVLAVAILRVTSNDNLQVRDGR</sequence>
<comment type="caution">
    <text evidence="2">The sequence shown here is derived from an EMBL/GenBank/DDBJ whole genome shotgun (WGS) entry which is preliminary data.</text>
</comment>
<feature type="transmembrane region" description="Helical" evidence="1">
    <location>
        <begin position="117"/>
        <end position="138"/>
    </location>
</feature>
<dbReference type="Proteomes" id="UP000472320">
    <property type="component" value="Unassembled WGS sequence"/>
</dbReference>
<evidence type="ECO:0000313" key="2">
    <source>
        <dbReference type="EMBL" id="MTW12905.1"/>
    </source>
</evidence>
<gene>
    <name evidence="2" type="ORF">GM658_20060</name>
</gene>